<evidence type="ECO:0000313" key="4">
    <source>
        <dbReference type="Proteomes" id="UP000326912"/>
    </source>
</evidence>
<organism evidence="3 4">
    <name type="scientific">Dictyobacter vulcani</name>
    <dbReference type="NCBI Taxonomy" id="2607529"/>
    <lineage>
        <taxon>Bacteria</taxon>
        <taxon>Bacillati</taxon>
        <taxon>Chloroflexota</taxon>
        <taxon>Ktedonobacteria</taxon>
        <taxon>Ktedonobacterales</taxon>
        <taxon>Dictyobacteraceae</taxon>
        <taxon>Dictyobacter</taxon>
    </lineage>
</organism>
<reference evidence="3 4" key="1">
    <citation type="submission" date="2019-10" db="EMBL/GenBank/DDBJ databases">
        <title>Dictyobacter vulcani sp. nov., within the class Ktedonobacteria, isolated from soil of volcanic Mt. Zao.</title>
        <authorList>
            <person name="Zheng Y."/>
            <person name="Wang C.M."/>
            <person name="Sakai Y."/>
            <person name="Abe K."/>
            <person name="Yokota A."/>
            <person name="Yabe S."/>
        </authorList>
    </citation>
    <scope>NUCLEOTIDE SEQUENCE [LARGE SCALE GENOMIC DNA]</scope>
    <source>
        <strain evidence="3 4">W12</strain>
    </source>
</reference>
<keyword evidence="2" id="KW-0812">Transmembrane</keyword>
<gene>
    <name evidence="3" type="ORF">KDW_18820</name>
</gene>
<keyword evidence="2" id="KW-1133">Transmembrane helix</keyword>
<dbReference type="AlphaFoldDB" id="A0A5J4KMU1"/>
<feature type="transmembrane region" description="Helical" evidence="2">
    <location>
        <begin position="21"/>
        <end position="44"/>
    </location>
</feature>
<dbReference type="Proteomes" id="UP000326912">
    <property type="component" value="Unassembled WGS sequence"/>
</dbReference>
<evidence type="ECO:0000256" key="1">
    <source>
        <dbReference type="SAM" id="MobiDB-lite"/>
    </source>
</evidence>
<feature type="transmembrane region" description="Helical" evidence="2">
    <location>
        <begin position="64"/>
        <end position="85"/>
    </location>
</feature>
<name>A0A5J4KMU1_9CHLR</name>
<keyword evidence="2" id="KW-0472">Membrane</keyword>
<evidence type="ECO:0000256" key="2">
    <source>
        <dbReference type="SAM" id="Phobius"/>
    </source>
</evidence>
<accession>A0A5J4KMU1</accession>
<sequence>MLALAVKLSRRVDDDVAAYRWATAFLVLGASLYYGVQVFAVEAASQDYLAGFGKIFTSNSNPTVALIIMWISLAGVTVIAGWLFVRALQSANRTMTQRLAPSKSTSQTAAEPTPATL</sequence>
<evidence type="ECO:0000313" key="3">
    <source>
        <dbReference type="EMBL" id="GER87720.1"/>
    </source>
</evidence>
<feature type="region of interest" description="Disordered" evidence="1">
    <location>
        <begin position="96"/>
        <end position="117"/>
    </location>
</feature>
<comment type="caution">
    <text evidence="3">The sequence shown here is derived from an EMBL/GenBank/DDBJ whole genome shotgun (WGS) entry which is preliminary data.</text>
</comment>
<protein>
    <submittedName>
        <fullName evidence="3">Uncharacterized protein</fullName>
    </submittedName>
</protein>
<dbReference type="EMBL" id="BKZW01000001">
    <property type="protein sequence ID" value="GER87720.1"/>
    <property type="molecule type" value="Genomic_DNA"/>
</dbReference>
<keyword evidence="4" id="KW-1185">Reference proteome</keyword>
<proteinExistence type="predicted"/>